<dbReference type="GO" id="GO:0016289">
    <property type="term" value="F:acyl-CoA hydrolase activity"/>
    <property type="evidence" value="ECO:0007669"/>
    <property type="project" value="UniProtKB-ARBA"/>
</dbReference>
<organism evidence="4 5">
    <name type="scientific">Williamsia marianensis</name>
    <dbReference type="NCBI Taxonomy" id="85044"/>
    <lineage>
        <taxon>Bacteria</taxon>
        <taxon>Bacillati</taxon>
        <taxon>Actinomycetota</taxon>
        <taxon>Actinomycetes</taxon>
        <taxon>Mycobacteriales</taxon>
        <taxon>Nocardiaceae</taxon>
        <taxon>Williamsia</taxon>
    </lineage>
</organism>
<protein>
    <recommendedName>
        <fullName evidence="3">Thioesterase domain-containing protein</fullName>
    </recommendedName>
</protein>
<comment type="caution">
    <text evidence="4">The sequence shown here is derived from an EMBL/GenBank/DDBJ whole genome shotgun (WGS) entry which is preliminary data.</text>
</comment>
<name>A0A2G3PMY6_WILMA</name>
<evidence type="ECO:0000313" key="5">
    <source>
        <dbReference type="Proteomes" id="UP000225108"/>
    </source>
</evidence>
<dbReference type="Gene3D" id="3.10.129.10">
    <property type="entry name" value="Hotdog Thioesterase"/>
    <property type="match status" value="1"/>
</dbReference>
<dbReference type="CDD" id="cd03443">
    <property type="entry name" value="PaaI_thioesterase"/>
    <property type="match status" value="1"/>
</dbReference>
<dbReference type="NCBIfam" id="TIGR00369">
    <property type="entry name" value="unchar_dom_1"/>
    <property type="match status" value="1"/>
</dbReference>
<evidence type="ECO:0000256" key="2">
    <source>
        <dbReference type="SAM" id="MobiDB-lite"/>
    </source>
</evidence>
<gene>
    <name evidence="4" type="ORF">CSW57_13015</name>
</gene>
<dbReference type="InterPro" id="IPR029069">
    <property type="entry name" value="HotDog_dom_sf"/>
</dbReference>
<dbReference type="AlphaFoldDB" id="A0A2G3PMY6"/>
<feature type="region of interest" description="Disordered" evidence="2">
    <location>
        <begin position="1"/>
        <end position="24"/>
    </location>
</feature>
<feature type="domain" description="Thioesterase" evidence="3">
    <location>
        <begin position="134"/>
        <end position="209"/>
    </location>
</feature>
<sequence length="230" mass="24258">MRQTVCRNARLAPGTGSTGPLLRAPEFRPSQRTVVVRFRSTEPPRGPDHPSDGRPCCPSQASNSHIHREDNSVEPSPSVIPPHQPMPDDVSSEAWVLWANGQPAMGTLGLTCTSVEPDESAFSLNQGAFPVNPNGAVHGGVISAVADQVMAVVAARASEPGMIPVTSSLHIQFHTPAFLPVTVRGRLLPSGFRIKYVEVVVEDTAGARCATANGTMVGASASRRLPGTTE</sequence>
<feature type="region of interest" description="Disordered" evidence="2">
    <location>
        <begin position="40"/>
        <end position="87"/>
    </location>
</feature>
<dbReference type="EMBL" id="PEBD01000008">
    <property type="protein sequence ID" value="PHV67116.1"/>
    <property type="molecule type" value="Genomic_DNA"/>
</dbReference>
<accession>A0A2G3PMY6</accession>
<evidence type="ECO:0000256" key="1">
    <source>
        <dbReference type="ARBA" id="ARBA00022801"/>
    </source>
</evidence>
<dbReference type="Pfam" id="PF03061">
    <property type="entry name" value="4HBT"/>
    <property type="match status" value="1"/>
</dbReference>
<keyword evidence="1" id="KW-0378">Hydrolase</keyword>
<dbReference type="Proteomes" id="UP000225108">
    <property type="component" value="Unassembled WGS sequence"/>
</dbReference>
<dbReference type="InterPro" id="IPR006683">
    <property type="entry name" value="Thioestr_dom"/>
</dbReference>
<dbReference type="SUPFAM" id="SSF54637">
    <property type="entry name" value="Thioesterase/thiol ester dehydrase-isomerase"/>
    <property type="match status" value="1"/>
</dbReference>
<feature type="compositionally biased region" description="Basic and acidic residues" evidence="2">
    <location>
        <begin position="40"/>
        <end position="52"/>
    </location>
</feature>
<dbReference type="InterPro" id="IPR003736">
    <property type="entry name" value="PAAI_dom"/>
</dbReference>
<reference evidence="4 5" key="1">
    <citation type="submission" date="2017-10" db="EMBL/GenBank/DDBJ databases">
        <title>The draft genome sequence of Williamsia sp. BULT 1.1 isolated from the semi-arid grassland soils from South Africa.</title>
        <authorList>
            <person name="Kabwe M.H."/>
            <person name="Govender N."/>
            <person name="Mutseka Lunga P."/>
            <person name="Vikram S."/>
            <person name="Makhalanyane T.P."/>
        </authorList>
    </citation>
    <scope>NUCLEOTIDE SEQUENCE [LARGE SCALE GENOMIC DNA]</scope>
    <source>
        <strain evidence="4 5">BULT 1.1</strain>
    </source>
</reference>
<evidence type="ECO:0000259" key="3">
    <source>
        <dbReference type="Pfam" id="PF03061"/>
    </source>
</evidence>
<evidence type="ECO:0000313" key="4">
    <source>
        <dbReference type="EMBL" id="PHV67116.1"/>
    </source>
</evidence>
<proteinExistence type="predicted"/>